<accession>A0A084SVR6</accession>
<comment type="caution">
    <text evidence="1">The sequence shown here is derived from an EMBL/GenBank/DDBJ whole genome shotgun (WGS) entry which is preliminary data.</text>
</comment>
<gene>
    <name evidence="1" type="ORF">Q664_14755</name>
</gene>
<dbReference type="EMBL" id="JPMI01000090">
    <property type="protein sequence ID" value="KFA92551.1"/>
    <property type="molecule type" value="Genomic_DNA"/>
</dbReference>
<dbReference type="AlphaFoldDB" id="A0A084SVR6"/>
<evidence type="ECO:0000313" key="2">
    <source>
        <dbReference type="Proteomes" id="UP000028547"/>
    </source>
</evidence>
<organism evidence="1 2">
    <name type="scientific">Archangium violaceum Cb vi76</name>
    <dbReference type="NCBI Taxonomy" id="1406225"/>
    <lineage>
        <taxon>Bacteria</taxon>
        <taxon>Pseudomonadati</taxon>
        <taxon>Myxococcota</taxon>
        <taxon>Myxococcia</taxon>
        <taxon>Myxococcales</taxon>
        <taxon>Cystobacterineae</taxon>
        <taxon>Archangiaceae</taxon>
        <taxon>Archangium</taxon>
    </lineage>
</organism>
<sequence length="150" mass="17455">MSMDPHREYCRRQHRLLAHHLSIEAWCAGDDCILLERNHLEEFLKLERFKSTRVQWLLEDIKPWFKHTEPVYDGPESELSSLEALYLSRVPIARKFLVRPDPINVDELIAWLRSNGLRIHLLDSVSAVIPPSEEQIVTRLALLAQGLAEP</sequence>
<dbReference type="RefSeq" id="WP_043394770.1">
    <property type="nucleotide sequence ID" value="NZ_JPMI01000090.1"/>
</dbReference>
<evidence type="ECO:0000313" key="1">
    <source>
        <dbReference type="EMBL" id="KFA92551.1"/>
    </source>
</evidence>
<dbReference type="Proteomes" id="UP000028547">
    <property type="component" value="Unassembled WGS sequence"/>
</dbReference>
<protein>
    <submittedName>
        <fullName evidence="1">Uncharacterized protein</fullName>
    </submittedName>
</protein>
<name>A0A084SVR6_9BACT</name>
<reference evidence="1 2" key="1">
    <citation type="submission" date="2014-07" db="EMBL/GenBank/DDBJ databases">
        <title>Draft Genome Sequence of Gephyronic Acid Producer, Cystobacter violaceus Strain Cb vi76.</title>
        <authorList>
            <person name="Stevens D.C."/>
            <person name="Young J."/>
            <person name="Carmichael R."/>
            <person name="Tan J."/>
            <person name="Taylor R.E."/>
        </authorList>
    </citation>
    <scope>NUCLEOTIDE SEQUENCE [LARGE SCALE GENOMIC DNA]</scope>
    <source>
        <strain evidence="1 2">Cb vi76</strain>
    </source>
</reference>
<proteinExistence type="predicted"/>